<dbReference type="GO" id="GO:0009236">
    <property type="term" value="P:cobalamin biosynthetic process"/>
    <property type="evidence" value="ECO:0007669"/>
    <property type="project" value="UniProtKB-UniPathway"/>
</dbReference>
<dbReference type="UniPathway" id="UPA00148"/>
<name>A0A7I8DLK5_9FIRM</name>
<dbReference type="Pfam" id="PF02571">
    <property type="entry name" value="CbiJ"/>
    <property type="match status" value="1"/>
</dbReference>
<dbReference type="CDD" id="cd02440">
    <property type="entry name" value="AdoMet_MTases"/>
    <property type="match status" value="1"/>
</dbReference>
<dbReference type="Pfam" id="PF00590">
    <property type="entry name" value="TP_methylase"/>
    <property type="match status" value="1"/>
</dbReference>
<dbReference type="GO" id="GO:0016994">
    <property type="term" value="F:precorrin-6A reductase activity"/>
    <property type="evidence" value="ECO:0007669"/>
    <property type="project" value="InterPro"/>
</dbReference>
<dbReference type="CDD" id="cd11644">
    <property type="entry name" value="Precorrin-6Y-MT"/>
    <property type="match status" value="1"/>
</dbReference>
<dbReference type="NCBIfam" id="TIGR02469">
    <property type="entry name" value="CbiT"/>
    <property type="match status" value="1"/>
</dbReference>
<dbReference type="RefSeq" id="WP_185259466.1">
    <property type="nucleotide sequence ID" value="NZ_AP023368.1"/>
</dbReference>
<dbReference type="PROSITE" id="PS51014">
    <property type="entry name" value="COBK_CBIJ"/>
    <property type="match status" value="1"/>
</dbReference>
<keyword evidence="8" id="KW-1185">Reference proteome</keyword>
<evidence type="ECO:0000313" key="8">
    <source>
        <dbReference type="Proteomes" id="UP000515703"/>
    </source>
</evidence>
<proteinExistence type="predicted"/>
<dbReference type="NCBIfam" id="TIGR02467">
    <property type="entry name" value="CbiE"/>
    <property type="match status" value="1"/>
</dbReference>
<dbReference type="GO" id="GO:0032259">
    <property type="term" value="P:methylation"/>
    <property type="evidence" value="ECO:0007669"/>
    <property type="project" value="UniProtKB-KW"/>
</dbReference>
<protein>
    <recommendedName>
        <fullName evidence="6">Tetrapyrrole methylase domain-containing protein</fullName>
    </recommendedName>
</protein>
<dbReference type="InterPro" id="IPR000878">
    <property type="entry name" value="4pyrrol_Mease"/>
</dbReference>
<dbReference type="SUPFAM" id="SSF53790">
    <property type="entry name" value="Tetrapyrrole methylase"/>
    <property type="match status" value="1"/>
</dbReference>
<feature type="domain" description="Tetrapyrrole methylase" evidence="6">
    <location>
        <begin position="271"/>
        <end position="457"/>
    </location>
</feature>
<dbReference type="SUPFAM" id="SSF53335">
    <property type="entry name" value="S-adenosyl-L-methionine-dependent methyltransferases"/>
    <property type="match status" value="1"/>
</dbReference>
<dbReference type="InterPro" id="IPR029063">
    <property type="entry name" value="SAM-dependent_MTases_sf"/>
</dbReference>
<evidence type="ECO:0000259" key="6">
    <source>
        <dbReference type="Pfam" id="PF00590"/>
    </source>
</evidence>
<accession>A0A7I8DLK5</accession>
<dbReference type="InterPro" id="IPR014008">
    <property type="entry name" value="Cbl_synth_MTase_CbiT"/>
</dbReference>
<dbReference type="KEGG" id="acht:bsdcttw_22330"/>
<dbReference type="Gene3D" id="3.40.50.150">
    <property type="entry name" value="Vaccinia Virus protein VP39"/>
    <property type="match status" value="1"/>
</dbReference>
<dbReference type="Gene3D" id="3.40.1010.10">
    <property type="entry name" value="Cobalt-precorrin-4 Transmethylase, Domain 1"/>
    <property type="match status" value="1"/>
</dbReference>
<dbReference type="Proteomes" id="UP000515703">
    <property type="component" value="Chromosome"/>
</dbReference>
<dbReference type="InterPro" id="IPR014777">
    <property type="entry name" value="4pyrrole_Mease_sub1"/>
</dbReference>
<dbReference type="PANTHER" id="PTHR43182:SF1">
    <property type="entry name" value="COBALT-PRECORRIN-7 C(5)-METHYLTRANSFERASE"/>
    <property type="match status" value="1"/>
</dbReference>
<gene>
    <name evidence="7" type="ORF">bsdcttw_22330</name>
</gene>
<evidence type="ECO:0000256" key="5">
    <source>
        <dbReference type="ARBA" id="ARBA00022691"/>
    </source>
</evidence>
<reference evidence="7 8" key="2">
    <citation type="submission" date="2020-08" db="EMBL/GenBank/DDBJ databases">
        <authorList>
            <person name="Ueki A."/>
            <person name="Tonouchi A."/>
        </authorList>
    </citation>
    <scope>NUCLEOTIDE SEQUENCE [LARGE SCALE GENOMIC DNA]</scope>
    <source>
        <strain evidence="7 8">CTTW</strain>
    </source>
</reference>
<evidence type="ECO:0000313" key="7">
    <source>
        <dbReference type="EMBL" id="BCJ99192.1"/>
    </source>
</evidence>
<reference evidence="7 8" key="1">
    <citation type="submission" date="2020-08" db="EMBL/GenBank/DDBJ databases">
        <title>Draft genome sequencing of an Anaerocolumna strain isolated from anoxic soil subjected to BSD treatment.</title>
        <authorList>
            <person name="Uek A."/>
            <person name="Tonouchi A."/>
        </authorList>
    </citation>
    <scope>NUCLEOTIDE SEQUENCE [LARGE SCALE GENOMIC DNA]</scope>
    <source>
        <strain evidence="7 8">CTTW</strain>
    </source>
</reference>
<dbReference type="InterPro" id="IPR035996">
    <property type="entry name" value="4pyrrol_Methylase_sf"/>
</dbReference>
<dbReference type="InterPro" id="IPR050714">
    <property type="entry name" value="Cobalamin_biosynth_MTase"/>
</dbReference>
<keyword evidence="2" id="KW-0169">Cobalamin biosynthesis</keyword>
<comment type="pathway">
    <text evidence="1">Cofactor biosynthesis; adenosylcobalamin biosynthesis.</text>
</comment>
<dbReference type="PANTHER" id="PTHR43182">
    <property type="entry name" value="COBALT-PRECORRIN-6B C(15)-METHYLTRANSFERASE (DECARBOXYLATING)"/>
    <property type="match status" value="1"/>
</dbReference>
<keyword evidence="3" id="KW-0489">Methyltransferase</keyword>
<dbReference type="InterPro" id="IPR012818">
    <property type="entry name" value="CbiE"/>
</dbReference>
<evidence type="ECO:0000256" key="2">
    <source>
        <dbReference type="ARBA" id="ARBA00022573"/>
    </source>
</evidence>
<keyword evidence="5" id="KW-0949">S-adenosyl-L-methionine</keyword>
<sequence length="681" mass="75923">MNQILIFSGTTEGRKLAEDLCKKGIHCTVCVATEYGEMVMEKREGLRICQGRMTVREMRELIQKENYNAVVDATHPFATVVSDNIRSSMTDCRIPYLRLRRQTRNQVIERIHNSREMQISFYPNSNSCAEALTDTSGKILLTTGSKELAIYSSKPWLKERLIVRVLPGIESINLCYEKGLTGRQIIAMQGPFSVEMNEAIMKQYDISCLVTKESGSAGGFLQKIKAAENLNIKVMVIGNPEPDEGLTQTEVYLELEKLTGVNLFEEEKVEISFIGMGMGNPRLLTKEAEEKLKIADVCFGAERLVNSIPWMKEKHSFYLARDIIPWLKEHRVKQAAVLFSGDTGFYSGSEKLREALKDEAEAENGLKSEVFIYPGISSISYLAARLQTSWQEAEIISIHGRAANVAWAVRANKKTFLLVSGVSDVRTLGSLLMAAGMEEVVISLGYQLSYPEEEIITISPAECLTLEKEGLYACMIVNDKAAERVLTHGMADEMFIRDKVPMTKEEIREISICKLGLAKTSVLYDVGSGTGSIAVECARISEDIQVYAIEKKAEAAKLIKVNRAQFGLTNVSVIQGEAPEAFLNLPFPTHAFIGGSSGNMKEILTAIYRKNPGARIVINVITLETLSEVTELLRTLPVRQEEIVQLQVSKASKAGRYHLMKAENPVYVISFFFKEEGQEKV</sequence>
<dbReference type="InterPro" id="IPR003723">
    <property type="entry name" value="Precorrin-6x_reduct"/>
</dbReference>
<dbReference type="EMBL" id="AP023368">
    <property type="protein sequence ID" value="BCJ99192.1"/>
    <property type="molecule type" value="Genomic_DNA"/>
</dbReference>
<evidence type="ECO:0000256" key="3">
    <source>
        <dbReference type="ARBA" id="ARBA00022603"/>
    </source>
</evidence>
<dbReference type="AlphaFoldDB" id="A0A7I8DLK5"/>
<keyword evidence="4" id="KW-0808">Transferase</keyword>
<evidence type="ECO:0000256" key="4">
    <source>
        <dbReference type="ARBA" id="ARBA00022679"/>
    </source>
</evidence>
<dbReference type="NCBIfam" id="TIGR00715">
    <property type="entry name" value="precor6x_red"/>
    <property type="match status" value="1"/>
</dbReference>
<organism evidence="7 8">
    <name type="scientific">Anaerocolumna chitinilytica</name>
    <dbReference type="NCBI Taxonomy" id="1727145"/>
    <lineage>
        <taxon>Bacteria</taxon>
        <taxon>Bacillati</taxon>
        <taxon>Bacillota</taxon>
        <taxon>Clostridia</taxon>
        <taxon>Lachnospirales</taxon>
        <taxon>Lachnospiraceae</taxon>
        <taxon>Anaerocolumna</taxon>
    </lineage>
</organism>
<dbReference type="GO" id="GO:0008276">
    <property type="term" value="F:protein methyltransferase activity"/>
    <property type="evidence" value="ECO:0007669"/>
    <property type="project" value="InterPro"/>
</dbReference>
<evidence type="ECO:0000256" key="1">
    <source>
        <dbReference type="ARBA" id="ARBA00004953"/>
    </source>
</evidence>